<dbReference type="EMBL" id="NWTC01000029">
    <property type="protein sequence ID" value="PDT44686.1"/>
    <property type="molecule type" value="Genomic_DNA"/>
</dbReference>
<comment type="caution">
    <text evidence="1">The sequence shown here is derived from an EMBL/GenBank/DDBJ whole genome shotgun (WGS) entry which is preliminary data.</text>
</comment>
<organism evidence="1 2">
    <name type="scientific">Rhizobium fredii</name>
    <name type="common">Sinorhizobium fredii</name>
    <dbReference type="NCBI Taxonomy" id="380"/>
    <lineage>
        <taxon>Bacteria</taxon>
        <taxon>Pseudomonadati</taxon>
        <taxon>Pseudomonadota</taxon>
        <taxon>Alphaproteobacteria</taxon>
        <taxon>Hyphomicrobiales</taxon>
        <taxon>Rhizobiaceae</taxon>
        <taxon>Sinorhizobium/Ensifer group</taxon>
        <taxon>Sinorhizobium</taxon>
    </lineage>
</organism>
<evidence type="ECO:0000313" key="1">
    <source>
        <dbReference type="EMBL" id="PDT44686.1"/>
    </source>
</evidence>
<protein>
    <submittedName>
        <fullName evidence="1">Uncharacterized protein</fullName>
    </submittedName>
</protein>
<dbReference type="Proteomes" id="UP000220353">
    <property type="component" value="Unassembled WGS sequence"/>
</dbReference>
<name>A0A2A6LR46_RHIFR</name>
<gene>
    <name evidence="1" type="ORF">CO661_27635</name>
</gene>
<proteinExistence type="predicted"/>
<dbReference type="RefSeq" id="WP_080578636.1">
    <property type="nucleotide sequence ID" value="NZ_NWTC01000029.1"/>
</dbReference>
<sequence length="69" mass="7890">MGLVTIVLTVCLVSAPERCREESLQLDTQVSLTQCMFQSAMFVANWSQLHPALRVKKWRCKLPDVDRVI</sequence>
<evidence type="ECO:0000313" key="2">
    <source>
        <dbReference type="Proteomes" id="UP000220353"/>
    </source>
</evidence>
<dbReference type="AlphaFoldDB" id="A0A2A6LR46"/>
<reference evidence="1 2" key="1">
    <citation type="submission" date="2017-09" db="EMBL/GenBank/DDBJ databases">
        <title>Comparative genomics of rhizobia isolated from Phaseolus vulgaris in China.</title>
        <authorList>
            <person name="Tong W."/>
        </authorList>
    </citation>
    <scope>NUCLEOTIDE SEQUENCE [LARGE SCALE GENOMIC DNA]</scope>
    <source>
        <strain evidence="1 2">PCH1</strain>
    </source>
</reference>
<accession>A0A2A6LR46</accession>